<dbReference type="AlphaFoldDB" id="A0A8F9TUW6"/>
<sequence>MPDQETSGASAAAPQETAPASTASTPSTADATAPIGQFGSSRGSGLARGKRPASPAPAAASSAPGGYQPTQVEVINPQREYKNPFGGADVAPSKEPAPAPAAAPAPAPVAAAPQVPVQPAPAPRAPIAAAPTPVAPTPAAPAEKAELKILPPAQERRPAQSWEHSGFGRGAAAPSEQNENPRPPRRDDRGTFRPERREQKFEPRAPRPPQEPRPAQDPRPPREPRPAFRQKRDQPAPAKKPGGFLGWLKGLFGGTPAPEAPPARPQPGDERRRDGDRYRDGRRSDGRQRHGGEQGRQNFEGNRGPRPEGGEFRRDGQDGEQQHRRRRRGGRGRNRGGDYGNQGGDRGDRRDRGPNPEGQQGGGAI</sequence>
<feature type="compositionally biased region" description="Low complexity" evidence="1">
    <location>
        <begin position="52"/>
        <end position="64"/>
    </location>
</feature>
<gene>
    <name evidence="2" type="ORF">K0B96_13005</name>
</gene>
<feature type="compositionally biased region" description="Basic and acidic residues" evidence="1">
    <location>
        <begin position="214"/>
        <end position="234"/>
    </location>
</feature>
<dbReference type="Proteomes" id="UP000825051">
    <property type="component" value="Chromosome"/>
</dbReference>
<feature type="compositionally biased region" description="Basic and acidic residues" evidence="1">
    <location>
        <begin position="345"/>
        <end position="354"/>
    </location>
</feature>
<feature type="region of interest" description="Disordered" evidence="1">
    <location>
        <begin position="1"/>
        <end position="365"/>
    </location>
</feature>
<feature type="compositionally biased region" description="Basic and acidic residues" evidence="1">
    <location>
        <begin position="182"/>
        <end position="205"/>
    </location>
</feature>
<dbReference type="EMBL" id="CP080507">
    <property type="protein sequence ID" value="QYM78214.1"/>
    <property type="molecule type" value="Genomic_DNA"/>
</dbReference>
<feature type="compositionally biased region" description="Basic and acidic residues" evidence="1">
    <location>
        <begin position="267"/>
        <end position="293"/>
    </location>
</feature>
<accession>A0A8F9TUW6</accession>
<feature type="compositionally biased region" description="Low complexity" evidence="1">
    <location>
        <begin position="239"/>
        <end position="257"/>
    </location>
</feature>
<protein>
    <submittedName>
        <fullName evidence="2">Translation initiation factor IF-2</fullName>
    </submittedName>
</protein>
<keyword evidence="3" id="KW-1185">Reference proteome</keyword>
<reference evidence="2" key="1">
    <citation type="submission" date="2021-08" db="EMBL/GenBank/DDBJ databases">
        <title>Genome of a novel bacterium of the phylum Verrucomicrobia, Oleiharenicola sp. KSB-15.</title>
        <authorList>
            <person name="Chung J.-H."/>
            <person name="Ahn J.-H."/>
            <person name="Yoon Y."/>
            <person name="Kim D.-Y."/>
            <person name="An S.-H."/>
            <person name="Park I."/>
            <person name="Yeon J."/>
        </authorList>
    </citation>
    <scope>NUCLEOTIDE SEQUENCE</scope>
    <source>
        <strain evidence="2">KSB-15</strain>
    </source>
</reference>
<evidence type="ECO:0000313" key="3">
    <source>
        <dbReference type="Proteomes" id="UP000825051"/>
    </source>
</evidence>
<feature type="compositionally biased region" description="Pro residues" evidence="1">
    <location>
        <begin position="95"/>
        <end position="107"/>
    </location>
</feature>
<proteinExistence type="predicted"/>
<dbReference type="KEGG" id="ole:K0B96_13005"/>
<keyword evidence="2" id="KW-0648">Protein biosynthesis</keyword>
<name>A0A8F9TUW6_9BACT</name>
<evidence type="ECO:0000256" key="1">
    <source>
        <dbReference type="SAM" id="MobiDB-lite"/>
    </source>
</evidence>
<evidence type="ECO:0000313" key="2">
    <source>
        <dbReference type="EMBL" id="QYM78214.1"/>
    </source>
</evidence>
<keyword evidence="2" id="KW-0396">Initiation factor</keyword>
<dbReference type="RefSeq" id="WP_220161318.1">
    <property type="nucleotide sequence ID" value="NZ_CP080507.1"/>
</dbReference>
<feature type="compositionally biased region" description="Basic residues" evidence="1">
    <location>
        <begin position="323"/>
        <end position="334"/>
    </location>
</feature>
<organism evidence="2 3">
    <name type="scientific">Horticoccus luteus</name>
    <dbReference type="NCBI Taxonomy" id="2862869"/>
    <lineage>
        <taxon>Bacteria</taxon>
        <taxon>Pseudomonadati</taxon>
        <taxon>Verrucomicrobiota</taxon>
        <taxon>Opitutia</taxon>
        <taxon>Opitutales</taxon>
        <taxon>Opitutaceae</taxon>
        <taxon>Horticoccus</taxon>
    </lineage>
</organism>
<feature type="compositionally biased region" description="Low complexity" evidence="1">
    <location>
        <begin position="9"/>
        <end position="34"/>
    </location>
</feature>
<feature type="compositionally biased region" description="Basic and acidic residues" evidence="1">
    <location>
        <begin position="303"/>
        <end position="322"/>
    </location>
</feature>
<dbReference type="GO" id="GO:0003743">
    <property type="term" value="F:translation initiation factor activity"/>
    <property type="evidence" value="ECO:0007669"/>
    <property type="project" value="UniProtKB-KW"/>
</dbReference>